<reference evidence="3" key="1">
    <citation type="submission" date="2011-12" db="EMBL/GenBank/DDBJ databases">
        <title>Complete genome sequence of Streptomyces cattleya strain DSM 46488.</title>
        <authorList>
            <person name="Ou H.-Y."/>
            <person name="Li P."/>
            <person name="Zhao C."/>
            <person name="O'Hagan D."/>
            <person name="Deng Z."/>
        </authorList>
    </citation>
    <scope>NUCLEOTIDE SEQUENCE [LARGE SCALE GENOMIC DNA]</scope>
    <source>
        <strain evidence="3">ATCC 35852 / DSM 46488 / JCM 4925 / NBRC 14057 / NRRL 8057</strain>
    </source>
</reference>
<dbReference type="HOGENOM" id="CLU_132132_0_0_11"/>
<dbReference type="AlphaFoldDB" id="G8WS17"/>
<keyword evidence="3" id="KW-1185">Reference proteome</keyword>
<feature type="chain" id="PRO_5038674699" evidence="1">
    <location>
        <begin position="25"/>
        <end position="155"/>
    </location>
</feature>
<dbReference type="PROSITE" id="PS51257">
    <property type="entry name" value="PROKAR_LIPOPROTEIN"/>
    <property type="match status" value="1"/>
</dbReference>
<evidence type="ECO:0000313" key="3">
    <source>
        <dbReference type="Proteomes" id="UP000007842"/>
    </source>
</evidence>
<dbReference type="RefSeq" id="WP_014627869.1">
    <property type="nucleotide sequence ID" value="NC_016111.1"/>
</dbReference>
<proteinExistence type="predicted"/>
<feature type="signal peptide" evidence="1">
    <location>
        <begin position="1"/>
        <end position="24"/>
    </location>
</feature>
<evidence type="ECO:0000313" key="2">
    <source>
        <dbReference type="EMBL" id="AEW94777.1"/>
    </source>
</evidence>
<keyword evidence="2" id="KW-0449">Lipoprotein</keyword>
<dbReference type="EMBL" id="CP003219">
    <property type="protein sequence ID" value="AEW94777.1"/>
    <property type="molecule type" value="Genomic_DNA"/>
</dbReference>
<dbReference type="Proteomes" id="UP000007842">
    <property type="component" value="Chromosome"/>
</dbReference>
<dbReference type="OrthoDB" id="5185019at2"/>
<organism evidence="2 3">
    <name type="scientific">Streptantibioticus cattleyicolor (strain ATCC 35852 / DSM 46488 / JCM 4925 / NBRC 14057 / NRRL 8057)</name>
    <name type="common">Streptomyces cattleya</name>
    <dbReference type="NCBI Taxonomy" id="1003195"/>
    <lineage>
        <taxon>Bacteria</taxon>
        <taxon>Bacillati</taxon>
        <taxon>Actinomycetota</taxon>
        <taxon>Actinomycetes</taxon>
        <taxon>Kitasatosporales</taxon>
        <taxon>Streptomycetaceae</taxon>
        <taxon>Streptantibioticus</taxon>
    </lineage>
</organism>
<evidence type="ECO:0000256" key="1">
    <source>
        <dbReference type="SAM" id="SignalP"/>
    </source>
</evidence>
<dbReference type="STRING" id="1003195.SCATT_24060"/>
<dbReference type="PATRIC" id="fig|1003195.29.peg.2412"/>
<dbReference type="eggNOG" id="ENOG5033V4D">
    <property type="taxonomic scope" value="Bacteria"/>
</dbReference>
<dbReference type="KEGG" id="scy:SCATT_24060"/>
<gene>
    <name evidence="2" type="ordered locus">SCATT_24060</name>
</gene>
<protein>
    <submittedName>
        <fullName evidence="2">Putative lipoprotein</fullName>
    </submittedName>
</protein>
<keyword evidence="1" id="KW-0732">Signal</keyword>
<accession>G8WS17</accession>
<sequence length="155" mass="16061">MTIRRSAAAVGAVAVGLLALSACSKPTPLATVTAGSSSVQSEAVCYNDGKPLSQNDLKSCLAKTPSETIKVKSTDKLHVGVDPAIADKGWALLTGSVQRTNVLTRQTYYSLPDAGALFTDNQTGQRSKSVELAVVEVAPGGGTTGLWKVKLELTD</sequence>
<name>G8WS17_STREN</name>